<dbReference type="Proteomes" id="UP001519887">
    <property type="component" value="Unassembled WGS sequence"/>
</dbReference>
<dbReference type="PIRSF" id="PIRSF006806">
    <property type="entry name" value="FTHF_cligase"/>
    <property type="match status" value="1"/>
</dbReference>
<evidence type="ECO:0000256" key="2">
    <source>
        <dbReference type="ARBA" id="ARBA00022741"/>
    </source>
</evidence>
<reference evidence="5 6" key="1">
    <citation type="submission" date="2021-07" db="EMBL/GenBank/DDBJ databases">
        <title>Paenibacillus radiodurans sp. nov., isolated from the southeastern edge of Tengger Desert.</title>
        <authorList>
            <person name="Zhang G."/>
        </authorList>
    </citation>
    <scope>NUCLEOTIDE SEQUENCE [LARGE SCALE GENOMIC DNA]</scope>
    <source>
        <strain evidence="5 6">CCM 7311</strain>
    </source>
</reference>
<keyword evidence="6" id="KW-1185">Reference proteome</keyword>
<dbReference type="GO" id="GO:0030272">
    <property type="term" value="F:5-formyltetrahydrofolate cyclo-ligase activity"/>
    <property type="evidence" value="ECO:0007669"/>
    <property type="project" value="UniProtKB-EC"/>
</dbReference>
<comment type="catalytic activity">
    <reaction evidence="4">
        <text>(6S)-5-formyl-5,6,7,8-tetrahydrofolate + ATP = (6R)-5,10-methenyltetrahydrofolate + ADP + phosphate</text>
        <dbReference type="Rhea" id="RHEA:10488"/>
        <dbReference type="ChEBI" id="CHEBI:30616"/>
        <dbReference type="ChEBI" id="CHEBI:43474"/>
        <dbReference type="ChEBI" id="CHEBI:57455"/>
        <dbReference type="ChEBI" id="CHEBI:57457"/>
        <dbReference type="ChEBI" id="CHEBI:456216"/>
        <dbReference type="EC" id="6.3.3.2"/>
    </reaction>
</comment>
<evidence type="ECO:0000313" key="5">
    <source>
        <dbReference type="EMBL" id="MBW7457712.1"/>
    </source>
</evidence>
<evidence type="ECO:0000256" key="1">
    <source>
        <dbReference type="ARBA" id="ARBA00010638"/>
    </source>
</evidence>
<sequence>MANGEDAAGILGQKKAVRTAAAASRSILPEELRTQWSSQACRSAIDWLSQLSDTIASFMIYVPFRSELDTRELIEWGWQTGLSVIVPRCEPSDRSMELYLLKSWEELAPGAYGILEPDVSQAERCGPDFIPDAIFVPGLAFDLQGGRLGYGGGYYDRYREQLTEQALRVGKPLPPWIGLGFESQLQEEVPMEVLDARIGAMITEQGMRIINR</sequence>
<comment type="cofactor">
    <cofactor evidence="4">
        <name>Mg(2+)</name>
        <dbReference type="ChEBI" id="CHEBI:18420"/>
    </cofactor>
</comment>
<evidence type="ECO:0000313" key="6">
    <source>
        <dbReference type="Proteomes" id="UP001519887"/>
    </source>
</evidence>
<dbReference type="InterPro" id="IPR024185">
    <property type="entry name" value="FTHF_cligase-like_sf"/>
</dbReference>
<gene>
    <name evidence="5" type="ORF">K0U00_27080</name>
</gene>
<dbReference type="PANTHER" id="PTHR23407:SF1">
    <property type="entry name" value="5-FORMYLTETRAHYDROFOLATE CYCLO-LIGASE"/>
    <property type="match status" value="1"/>
</dbReference>
<dbReference type="EC" id="6.3.3.2" evidence="4"/>
<keyword evidence="4" id="KW-0479">Metal-binding</keyword>
<dbReference type="Gene3D" id="3.40.50.10420">
    <property type="entry name" value="NagB/RpiA/CoA transferase-like"/>
    <property type="match status" value="1"/>
</dbReference>
<dbReference type="EMBL" id="JAHZIK010000938">
    <property type="protein sequence ID" value="MBW7457712.1"/>
    <property type="molecule type" value="Genomic_DNA"/>
</dbReference>
<dbReference type="InterPro" id="IPR037171">
    <property type="entry name" value="NagB/RpiA_transferase-like"/>
</dbReference>
<keyword evidence="4" id="KW-0460">Magnesium</keyword>
<evidence type="ECO:0000256" key="3">
    <source>
        <dbReference type="ARBA" id="ARBA00022840"/>
    </source>
</evidence>
<proteinExistence type="inferred from homology"/>
<dbReference type="RefSeq" id="WP_210045169.1">
    <property type="nucleotide sequence ID" value="NZ_JBHLVU010000013.1"/>
</dbReference>
<keyword evidence="5" id="KW-0436">Ligase</keyword>
<protein>
    <recommendedName>
        <fullName evidence="4">5-formyltetrahydrofolate cyclo-ligase</fullName>
        <ecNumber evidence="4">6.3.3.2</ecNumber>
    </recommendedName>
</protein>
<dbReference type="PANTHER" id="PTHR23407">
    <property type="entry name" value="ATPASE INHIBITOR/5-FORMYLTETRAHYDROFOLATE CYCLO-LIGASE"/>
    <property type="match status" value="1"/>
</dbReference>
<accession>A0ABS7C9X9</accession>
<dbReference type="Pfam" id="PF01812">
    <property type="entry name" value="5-FTHF_cyc-lig"/>
    <property type="match status" value="1"/>
</dbReference>
<organism evidence="5 6">
    <name type="scientific">Paenibacillus sepulcri</name>
    <dbReference type="NCBI Taxonomy" id="359917"/>
    <lineage>
        <taxon>Bacteria</taxon>
        <taxon>Bacillati</taxon>
        <taxon>Bacillota</taxon>
        <taxon>Bacilli</taxon>
        <taxon>Bacillales</taxon>
        <taxon>Paenibacillaceae</taxon>
        <taxon>Paenibacillus</taxon>
    </lineage>
</organism>
<dbReference type="NCBIfam" id="TIGR02727">
    <property type="entry name" value="MTHFS_bact"/>
    <property type="match status" value="1"/>
</dbReference>
<keyword evidence="2 4" id="KW-0547">Nucleotide-binding</keyword>
<dbReference type="SUPFAM" id="SSF100950">
    <property type="entry name" value="NagB/RpiA/CoA transferase-like"/>
    <property type="match status" value="1"/>
</dbReference>
<comment type="caution">
    <text evidence="5">The sequence shown here is derived from an EMBL/GenBank/DDBJ whole genome shotgun (WGS) entry which is preliminary data.</text>
</comment>
<keyword evidence="3 4" id="KW-0067">ATP-binding</keyword>
<comment type="similarity">
    <text evidence="1 4">Belongs to the 5-formyltetrahydrofolate cyclo-ligase family.</text>
</comment>
<evidence type="ECO:0000256" key="4">
    <source>
        <dbReference type="RuleBase" id="RU361279"/>
    </source>
</evidence>
<dbReference type="InterPro" id="IPR002698">
    <property type="entry name" value="FTHF_cligase"/>
</dbReference>
<name>A0ABS7C9X9_9BACL</name>